<proteinExistence type="predicted"/>
<dbReference type="HOGENOM" id="CLU_1635580_0_0_1"/>
<dbReference type="Proteomes" id="UP000007796">
    <property type="component" value="Unassembled WGS sequence"/>
</dbReference>
<dbReference type="EMBL" id="GL629765">
    <property type="protein sequence ID" value="EFX03485.1"/>
    <property type="molecule type" value="Genomic_DNA"/>
</dbReference>
<evidence type="ECO:0000313" key="2">
    <source>
        <dbReference type="EMBL" id="EFX03485.1"/>
    </source>
</evidence>
<name>F0XDL3_GROCL</name>
<dbReference type="GeneID" id="25977307"/>
<evidence type="ECO:0000313" key="3">
    <source>
        <dbReference type="Proteomes" id="UP000007796"/>
    </source>
</evidence>
<dbReference type="InParanoid" id="F0XDL3"/>
<sequence length="162" mass="17353">MGLAVTKSLLLQGWIVAIIGSVVDDSEIADEIGAESFLVNVSDHEQPGNAFPGVFALHNLQVVQAWTMFNKQCQCRNRRSRAVLGPQRHGSGFPSTPKACLCGLPALNCPEALCHDGIRINCINQCNVLTGLVSSTGWSLFPEGSDHAPEKIVEVITTKITG</sequence>
<gene>
    <name evidence="2" type="ORF">CMQ_413</name>
</gene>
<protein>
    <submittedName>
        <fullName evidence="2">Uncharacterized protein</fullName>
    </submittedName>
</protein>
<organism evidence="3">
    <name type="scientific">Grosmannia clavigera (strain kw1407 / UAMH 11150)</name>
    <name type="common">Blue stain fungus</name>
    <name type="synonym">Graphiocladiella clavigera</name>
    <dbReference type="NCBI Taxonomy" id="655863"/>
    <lineage>
        <taxon>Eukaryota</taxon>
        <taxon>Fungi</taxon>
        <taxon>Dikarya</taxon>
        <taxon>Ascomycota</taxon>
        <taxon>Pezizomycotina</taxon>
        <taxon>Sordariomycetes</taxon>
        <taxon>Sordariomycetidae</taxon>
        <taxon>Ophiostomatales</taxon>
        <taxon>Ophiostomataceae</taxon>
        <taxon>Leptographium</taxon>
    </lineage>
</organism>
<dbReference type="AlphaFoldDB" id="F0XDL3"/>
<keyword evidence="1" id="KW-0732">Signal</keyword>
<reference evidence="2 3" key="1">
    <citation type="journal article" date="2011" name="Proc. Natl. Acad. Sci. U.S.A.">
        <title>Genome and transcriptome analyses of the mountain pine beetle-fungal symbiont Grosmannia clavigera, a lodgepole pine pathogen.</title>
        <authorList>
            <person name="DiGuistini S."/>
            <person name="Wang Y."/>
            <person name="Liao N.Y."/>
            <person name="Taylor G."/>
            <person name="Tanguay P."/>
            <person name="Feau N."/>
            <person name="Henrissat B."/>
            <person name="Chan S.K."/>
            <person name="Hesse-Orce U."/>
            <person name="Alamouti S.M."/>
            <person name="Tsui C.K.M."/>
            <person name="Docking R.T."/>
            <person name="Levasseur A."/>
            <person name="Haridas S."/>
            <person name="Robertson G."/>
            <person name="Birol I."/>
            <person name="Holt R.A."/>
            <person name="Marra M.A."/>
            <person name="Hamelin R.C."/>
            <person name="Hirst M."/>
            <person name="Jones S.J.M."/>
            <person name="Bohlmann J."/>
            <person name="Breuil C."/>
        </authorList>
    </citation>
    <scope>NUCLEOTIDE SEQUENCE [LARGE SCALE GENOMIC DNA]</scope>
    <source>
        <strain evidence="3">kw1407 / UAMH 11150</strain>
    </source>
</reference>
<evidence type="ECO:0000256" key="1">
    <source>
        <dbReference type="SAM" id="SignalP"/>
    </source>
</evidence>
<keyword evidence="3" id="KW-1185">Reference proteome</keyword>
<feature type="chain" id="PRO_5003263856" evidence="1">
    <location>
        <begin position="26"/>
        <end position="162"/>
    </location>
</feature>
<feature type="signal peptide" evidence="1">
    <location>
        <begin position="1"/>
        <end position="25"/>
    </location>
</feature>
<accession>F0XDL3</accession>
<dbReference type="RefSeq" id="XP_014172967.1">
    <property type="nucleotide sequence ID" value="XM_014317492.1"/>
</dbReference>